<keyword evidence="1" id="KW-1133">Transmembrane helix</keyword>
<reference evidence="2" key="1">
    <citation type="submission" date="2020-10" db="EMBL/GenBank/DDBJ databases">
        <authorList>
            <person name="Gilroy R."/>
        </authorList>
    </citation>
    <scope>NUCLEOTIDE SEQUENCE</scope>
    <source>
        <strain evidence="2">CHK195-15760</strain>
    </source>
</reference>
<protein>
    <submittedName>
        <fullName evidence="2">Uncharacterized protein</fullName>
    </submittedName>
</protein>
<evidence type="ECO:0000313" key="3">
    <source>
        <dbReference type="Proteomes" id="UP000824093"/>
    </source>
</evidence>
<sequence length="86" mass="10167">MVDIILTVIATISMIVGLLGIFAVIRNYAIDTIGEMKYMLREAEKRQEIFYTKAEAEYIESLKNRIENHWGRRLIRKKDRSIFDIM</sequence>
<comment type="caution">
    <text evidence="2">The sequence shown here is derived from an EMBL/GenBank/DDBJ whole genome shotgun (WGS) entry which is preliminary data.</text>
</comment>
<name>A0A9D1M240_9FIRM</name>
<organism evidence="2 3">
    <name type="scientific">Candidatus Merdicola faecigallinarum</name>
    <dbReference type="NCBI Taxonomy" id="2840862"/>
    <lineage>
        <taxon>Bacteria</taxon>
        <taxon>Bacillati</taxon>
        <taxon>Bacillota</taxon>
        <taxon>Clostridia</taxon>
        <taxon>Candidatus Merdicola</taxon>
    </lineage>
</organism>
<dbReference type="AlphaFoldDB" id="A0A9D1M240"/>
<dbReference type="EMBL" id="DVNH01000049">
    <property type="protein sequence ID" value="HIU52260.1"/>
    <property type="molecule type" value="Genomic_DNA"/>
</dbReference>
<keyword evidence="1" id="KW-0812">Transmembrane</keyword>
<reference evidence="2" key="2">
    <citation type="journal article" date="2021" name="PeerJ">
        <title>Extensive microbial diversity within the chicken gut microbiome revealed by metagenomics and culture.</title>
        <authorList>
            <person name="Gilroy R."/>
            <person name="Ravi A."/>
            <person name="Getino M."/>
            <person name="Pursley I."/>
            <person name="Horton D.L."/>
            <person name="Alikhan N.F."/>
            <person name="Baker D."/>
            <person name="Gharbi K."/>
            <person name="Hall N."/>
            <person name="Watson M."/>
            <person name="Adriaenssens E.M."/>
            <person name="Foster-Nyarko E."/>
            <person name="Jarju S."/>
            <person name="Secka A."/>
            <person name="Antonio M."/>
            <person name="Oren A."/>
            <person name="Chaudhuri R.R."/>
            <person name="La Ragione R."/>
            <person name="Hildebrand F."/>
            <person name="Pallen M.J."/>
        </authorList>
    </citation>
    <scope>NUCLEOTIDE SEQUENCE</scope>
    <source>
        <strain evidence="2">CHK195-15760</strain>
    </source>
</reference>
<evidence type="ECO:0000256" key="1">
    <source>
        <dbReference type="SAM" id="Phobius"/>
    </source>
</evidence>
<evidence type="ECO:0000313" key="2">
    <source>
        <dbReference type="EMBL" id="HIU52260.1"/>
    </source>
</evidence>
<proteinExistence type="predicted"/>
<keyword evidence="1" id="KW-0472">Membrane</keyword>
<accession>A0A9D1M240</accession>
<feature type="transmembrane region" description="Helical" evidence="1">
    <location>
        <begin position="6"/>
        <end position="29"/>
    </location>
</feature>
<dbReference type="Proteomes" id="UP000824093">
    <property type="component" value="Unassembled WGS sequence"/>
</dbReference>
<gene>
    <name evidence="2" type="ORF">IAB70_06595</name>
</gene>